<dbReference type="RefSeq" id="WP_247295131.1">
    <property type="nucleotide sequence ID" value="NZ_JAKNRW010000062.1"/>
</dbReference>
<dbReference type="Pfam" id="PF15738">
    <property type="entry name" value="YafQ_toxin"/>
    <property type="match status" value="1"/>
</dbReference>
<dbReference type="InterPro" id="IPR007712">
    <property type="entry name" value="RelE/ParE_toxin"/>
</dbReference>
<dbReference type="EMBL" id="JAKNRW010000062">
    <property type="protein sequence ID" value="MCK1794274.1"/>
    <property type="molecule type" value="Genomic_DNA"/>
</dbReference>
<proteinExistence type="predicted"/>
<organism evidence="2 3">
    <name type="scientific">Pseudomonas violetae</name>
    <dbReference type="NCBI Taxonomy" id="2915813"/>
    <lineage>
        <taxon>Bacteria</taxon>
        <taxon>Pseudomonadati</taxon>
        <taxon>Pseudomonadota</taxon>
        <taxon>Gammaproteobacteria</taxon>
        <taxon>Pseudomonadales</taxon>
        <taxon>Pseudomonadaceae</taxon>
        <taxon>Pseudomonas</taxon>
    </lineage>
</organism>
<protein>
    <submittedName>
        <fullName evidence="2">Type II toxin-antitoxin system mRNA interferase toxin, RelE/StbE family</fullName>
    </submittedName>
</protein>
<accession>A0ABT0F9D2</accession>
<evidence type="ECO:0000313" key="3">
    <source>
        <dbReference type="Proteomes" id="UP001299876"/>
    </source>
</evidence>
<reference evidence="2 3" key="1">
    <citation type="submission" date="2022-02" db="EMBL/GenBank/DDBJ databases">
        <title>Comparative genomics of the first Antarctic Pseudomonas spp. capable of biotransforming 2,4,6-Trinitrotoluene.</title>
        <authorList>
            <person name="Cabrera M.A."/>
            <person name="Marquez S.L."/>
            <person name="Perez-Donoso J.M."/>
        </authorList>
    </citation>
    <scope>NUCLEOTIDE SEQUENCE [LARGE SCALE GENOMIC DNA]</scope>
    <source>
        <strain evidence="2 3">TNT19</strain>
    </source>
</reference>
<evidence type="ECO:0000313" key="2">
    <source>
        <dbReference type="EMBL" id="MCK1794274.1"/>
    </source>
</evidence>
<dbReference type="SUPFAM" id="SSF143011">
    <property type="entry name" value="RelE-like"/>
    <property type="match status" value="1"/>
</dbReference>
<gene>
    <name evidence="2" type="ORF">L9059_29665</name>
</gene>
<keyword evidence="1" id="KW-1277">Toxin-antitoxin system</keyword>
<name>A0ABT0F9D2_9PSED</name>
<evidence type="ECO:0000256" key="1">
    <source>
        <dbReference type="ARBA" id="ARBA00022649"/>
    </source>
</evidence>
<keyword evidence="3" id="KW-1185">Reference proteome</keyword>
<sequence>MLKIQETELFRTEFANQISLGKDPAPFKEIVGLLEAQLPLPVRNCDNPLVGTGGSWCCLISHDWWVIYTCDMKAGTITFEQTGSAAHLFAE</sequence>
<comment type="caution">
    <text evidence="2">The sequence shown here is derived from an EMBL/GenBank/DDBJ whole genome shotgun (WGS) entry which is preliminary data.</text>
</comment>
<dbReference type="Proteomes" id="UP001299876">
    <property type="component" value="Unassembled WGS sequence"/>
</dbReference>
<dbReference type="Gene3D" id="3.30.2310.20">
    <property type="entry name" value="RelE-like"/>
    <property type="match status" value="1"/>
</dbReference>
<dbReference type="InterPro" id="IPR035093">
    <property type="entry name" value="RelE/ParE_toxin_dom_sf"/>
</dbReference>
<dbReference type="InterPro" id="IPR004386">
    <property type="entry name" value="Toxin_YafQ-like"/>
</dbReference>
<dbReference type="NCBIfam" id="TIGR02385">
    <property type="entry name" value="RelE_StbE"/>
    <property type="match status" value="1"/>
</dbReference>